<dbReference type="VEuPathDB" id="FungiDB:RhiirFUN_020615"/>
<reference evidence="2" key="1">
    <citation type="submission" date="2020-05" db="EMBL/GenBank/DDBJ databases">
        <authorList>
            <person name="Rincon C."/>
            <person name="Sanders R I."/>
            <person name="Robbins C."/>
            <person name="Chaturvedi A."/>
        </authorList>
    </citation>
    <scope>NUCLEOTIDE SEQUENCE</scope>
    <source>
        <strain evidence="2">CHB12</strain>
    </source>
</reference>
<feature type="compositionally biased region" description="Basic and acidic residues" evidence="1">
    <location>
        <begin position="100"/>
        <end position="111"/>
    </location>
</feature>
<evidence type="ECO:0000256" key="1">
    <source>
        <dbReference type="SAM" id="MobiDB-lite"/>
    </source>
</evidence>
<dbReference type="EMBL" id="CAGKOT010000045">
    <property type="protein sequence ID" value="CAB5381916.1"/>
    <property type="molecule type" value="Genomic_DNA"/>
</dbReference>
<dbReference type="OrthoDB" id="2437846at2759"/>
<dbReference type="AlphaFoldDB" id="A0A915ZL71"/>
<protein>
    <submittedName>
        <fullName evidence="2">Uncharacterized protein</fullName>
    </submittedName>
</protein>
<dbReference type="Proteomes" id="UP000684084">
    <property type="component" value="Unassembled WGS sequence"/>
</dbReference>
<organism evidence="2 3">
    <name type="scientific">Rhizophagus irregularis</name>
    <dbReference type="NCBI Taxonomy" id="588596"/>
    <lineage>
        <taxon>Eukaryota</taxon>
        <taxon>Fungi</taxon>
        <taxon>Fungi incertae sedis</taxon>
        <taxon>Mucoromycota</taxon>
        <taxon>Glomeromycotina</taxon>
        <taxon>Glomeromycetes</taxon>
        <taxon>Glomerales</taxon>
        <taxon>Glomeraceae</taxon>
        <taxon>Rhizophagus</taxon>
    </lineage>
</organism>
<gene>
    <name evidence="2" type="ORF">CHRIB12_LOCUS17740</name>
</gene>
<sequence>MAHPINALLSFYHVTEVEEWTCDNLVKITSSDSEFEASRREKAKEIINKWKEWTRSYSAFIGKDSTRMNMRVRTISSISQVNNLTGDSAQNFDNCRITSGKRDREETERASPRLNKKAFSSGSSMEGPDIRNYFSGTRSISDPEGLNHKISTNNLRLILENFNLLLTMKNSTRAKQELIAKNLLTKHRHIILILLRAGKKSILKKKFF</sequence>
<feature type="region of interest" description="Disordered" evidence="1">
    <location>
        <begin position="97"/>
        <end position="125"/>
    </location>
</feature>
<proteinExistence type="predicted"/>
<comment type="caution">
    <text evidence="2">The sequence shown here is derived from an EMBL/GenBank/DDBJ whole genome shotgun (WGS) entry which is preliminary data.</text>
</comment>
<evidence type="ECO:0000313" key="3">
    <source>
        <dbReference type="Proteomes" id="UP000684084"/>
    </source>
</evidence>
<accession>A0A915ZL71</accession>
<name>A0A915ZL71_9GLOM</name>
<evidence type="ECO:0000313" key="2">
    <source>
        <dbReference type="EMBL" id="CAB5381916.1"/>
    </source>
</evidence>